<keyword evidence="4" id="KW-0732">Signal</keyword>
<sequence>MIGMAWRLLHVLKPGLKQKVLLVTLLFAAHTVSSQPQSQRLPGMRAEAEERMQIATARIDALTKLSNGATSAEESRERLRQHKENLHTDLKSRITCNGIVCTLGDSKPAGAGSYLRGAAGLPADVHAVAEPLKEIAAPLVPEVPQTDTPATEQEEEPTPGSSDAVLAEGAEAEGAEAEGAEAEGAEAEGPKSTDPISSEEGTAAAAAATLEGGSSELELELVPEKKDETATEVLEAISEDNKMVAEDEPATAEEESKVVSDAADEETADMTATLRDDSMEAGSATIQEPEKMQLPGDHNKMDLVMGAAGVAMVAGVLLIVSRFFKSSEKVEATAGGPSAGPEGGSAAAGVSKRAAVRRGPPAPRPPRTTRPMPAV</sequence>
<feature type="chain" id="PRO_5042148205" evidence="4">
    <location>
        <begin position="35"/>
        <end position="375"/>
    </location>
</feature>
<organism evidence="5 6">
    <name type="scientific">Cymbomonas tetramitiformis</name>
    <dbReference type="NCBI Taxonomy" id="36881"/>
    <lineage>
        <taxon>Eukaryota</taxon>
        <taxon>Viridiplantae</taxon>
        <taxon>Chlorophyta</taxon>
        <taxon>Pyramimonadophyceae</taxon>
        <taxon>Pyramimonadales</taxon>
        <taxon>Pyramimonadaceae</taxon>
        <taxon>Cymbomonas</taxon>
    </lineage>
</organism>
<evidence type="ECO:0000256" key="1">
    <source>
        <dbReference type="SAM" id="Coils"/>
    </source>
</evidence>
<keyword evidence="6" id="KW-1185">Reference proteome</keyword>
<accession>A0AAE0KN31</accession>
<comment type="caution">
    <text evidence="5">The sequence shown here is derived from an EMBL/GenBank/DDBJ whole genome shotgun (WGS) entry which is preliminary data.</text>
</comment>
<dbReference type="EMBL" id="LGRX02023149">
    <property type="protein sequence ID" value="KAK3254838.1"/>
    <property type="molecule type" value="Genomic_DNA"/>
</dbReference>
<evidence type="ECO:0000256" key="4">
    <source>
        <dbReference type="SAM" id="SignalP"/>
    </source>
</evidence>
<gene>
    <name evidence="5" type="ORF">CYMTET_35961</name>
</gene>
<evidence type="ECO:0000313" key="5">
    <source>
        <dbReference type="EMBL" id="KAK3254838.1"/>
    </source>
</evidence>
<feature type="compositionally biased region" description="Low complexity" evidence="2">
    <location>
        <begin position="198"/>
        <end position="216"/>
    </location>
</feature>
<evidence type="ECO:0000313" key="6">
    <source>
        <dbReference type="Proteomes" id="UP001190700"/>
    </source>
</evidence>
<keyword evidence="3" id="KW-1133">Transmembrane helix</keyword>
<evidence type="ECO:0000256" key="2">
    <source>
        <dbReference type="SAM" id="MobiDB-lite"/>
    </source>
</evidence>
<feature type="region of interest" description="Disordered" evidence="2">
    <location>
        <begin position="329"/>
        <end position="375"/>
    </location>
</feature>
<keyword evidence="1" id="KW-0175">Coiled coil</keyword>
<feature type="compositionally biased region" description="Pro residues" evidence="2">
    <location>
        <begin position="360"/>
        <end position="375"/>
    </location>
</feature>
<name>A0AAE0KN31_9CHLO</name>
<feature type="region of interest" description="Disordered" evidence="2">
    <location>
        <begin position="136"/>
        <end position="267"/>
    </location>
</feature>
<evidence type="ECO:0000256" key="3">
    <source>
        <dbReference type="SAM" id="Phobius"/>
    </source>
</evidence>
<dbReference type="Proteomes" id="UP001190700">
    <property type="component" value="Unassembled WGS sequence"/>
</dbReference>
<feature type="signal peptide" evidence="4">
    <location>
        <begin position="1"/>
        <end position="34"/>
    </location>
</feature>
<protein>
    <submittedName>
        <fullName evidence="5">Uncharacterized protein</fullName>
    </submittedName>
</protein>
<dbReference type="AlphaFoldDB" id="A0AAE0KN31"/>
<feature type="compositionally biased region" description="Acidic residues" evidence="2">
    <location>
        <begin position="170"/>
        <end position="186"/>
    </location>
</feature>
<keyword evidence="3" id="KW-0472">Membrane</keyword>
<proteinExistence type="predicted"/>
<keyword evidence="3" id="KW-0812">Transmembrane</keyword>
<reference evidence="5 6" key="1">
    <citation type="journal article" date="2015" name="Genome Biol. Evol.">
        <title>Comparative Genomics of a Bacterivorous Green Alga Reveals Evolutionary Causalities and Consequences of Phago-Mixotrophic Mode of Nutrition.</title>
        <authorList>
            <person name="Burns J.A."/>
            <person name="Paasch A."/>
            <person name="Narechania A."/>
            <person name="Kim E."/>
        </authorList>
    </citation>
    <scope>NUCLEOTIDE SEQUENCE [LARGE SCALE GENOMIC DNA]</scope>
    <source>
        <strain evidence="5 6">PLY_AMNH</strain>
    </source>
</reference>
<feature type="coiled-coil region" evidence="1">
    <location>
        <begin position="45"/>
        <end position="89"/>
    </location>
</feature>
<feature type="transmembrane region" description="Helical" evidence="3">
    <location>
        <begin position="303"/>
        <end position="324"/>
    </location>
</feature>